<keyword evidence="2" id="KW-1185">Reference proteome</keyword>
<dbReference type="Pfam" id="PF00405">
    <property type="entry name" value="Transferrin"/>
    <property type="match status" value="2"/>
</dbReference>
<dbReference type="PROSITE" id="PS51408">
    <property type="entry name" value="TRANSFERRIN_LIKE_4"/>
    <property type="match status" value="1"/>
</dbReference>
<dbReference type="GO" id="GO:0005615">
    <property type="term" value="C:extracellular space"/>
    <property type="evidence" value="ECO:0007669"/>
    <property type="project" value="TreeGrafter"/>
</dbReference>
<dbReference type="RefSeq" id="XP_026687138.1">
    <property type="nucleotide sequence ID" value="XM_026831337.1"/>
</dbReference>
<dbReference type="GO" id="GO:0006826">
    <property type="term" value="P:iron ion transport"/>
    <property type="evidence" value="ECO:0007669"/>
    <property type="project" value="TreeGrafter"/>
</dbReference>
<feature type="domain" description="Transferrin-like" evidence="1">
    <location>
        <begin position="1"/>
        <end position="237"/>
    </location>
</feature>
<organism evidence="2 3">
    <name type="scientific">Diaphorina citri</name>
    <name type="common">Asian citrus psyllid</name>
    <dbReference type="NCBI Taxonomy" id="121845"/>
    <lineage>
        <taxon>Eukaryota</taxon>
        <taxon>Metazoa</taxon>
        <taxon>Ecdysozoa</taxon>
        <taxon>Arthropoda</taxon>
        <taxon>Hexapoda</taxon>
        <taxon>Insecta</taxon>
        <taxon>Pterygota</taxon>
        <taxon>Neoptera</taxon>
        <taxon>Paraneoptera</taxon>
        <taxon>Hemiptera</taxon>
        <taxon>Sternorrhyncha</taxon>
        <taxon>Psylloidea</taxon>
        <taxon>Psyllidae</taxon>
        <taxon>Diaphorininae</taxon>
        <taxon>Diaphorina</taxon>
    </lineage>
</organism>
<evidence type="ECO:0000259" key="1">
    <source>
        <dbReference type="PROSITE" id="PS51408"/>
    </source>
</evidence>
<name>A0A3Q0JJ24_DIACI</name>
<dbReference type="PANTHER" id="PTHR11485">
    <property type="entry name" value="TRANSFERRIN"/>
    <property type="match status" value="1"/>
</dbReference>
<dbReference type="CDD" id="cd13529">
    <property type="entry name" value="PBP2_transferrin"/>
    <property type="match status" value="1"/>
</dbReference>
<gene>
    <name evidence="3" type="primary">LOC103520079</name>
</gene>
<dbReference type="Gene3D" id="3.40.190.10">
    <property type="entry name" value="Periplasmic binding protein-like II"/>
    <property type="match status" value="2"/>
</dbReference>
<evidence type="ECO:0000313" key="2">
    <source>
        <dbReference type="Proteomes" id="UP000079169"/>
    </source>
</evidence>
<dbReference type="GeneID" id="103520079"/>
<dbReference type="InterPro" id="IPR001156">
    <property type="entry name" value="Transferrin-like_dom"/>
</dbReference>
<dbReference type="Proteomes" id="UP000079169">
    <property type="component" value="Unplaced"/>
</dbReference>
<dbReference type="PANTHER" id="PTHR11485:SF29">
    <property type="entry name" value="TRANSFERRIN 2"/>
    <property type="match status" value="1"/>
</dbReference>
<reference evidence="3" key="1">
    <citation type="submission" date="2025-08" db="UniProtKB">
        <authorList>
            <consortium name="RefSeq"/>
        </authorList>
    </citation>
    <scope>IDENTIFICATION</scope>
</reference>
<dbReference type="GO" id="GO:0005769">
    <property type="term" value="C:early endosome"/>
    <property type="evidence" value="ECO:0007669"/>
    <property type="project" value="TreeGrafter"/>
</dbReference>
<dbReference type="STRING" id="121845.A0A3Q0JJ24"/>
<dbReference type="AlphaFoldDB" id="A0A3Q0JJ24"/>
<feature type="non-terminal residue" evidence="3">
    <location>
        <position position="237"/>
    </location>
</feature>
<dbReference type="SUPFAM" id="SSF53850">
    <property type="entry name" value="Periplasmic binding protein-like II"/>
    <property type="match status" value="2"/>
</dbReference>
<dbReference type="GO" id="GO:0005886">
    <property type="term" value="C:plasma membrane"/>
    <property type="evidence" value="ECO:0007669"/>
    <property type="project" value="TreeGrafter"/>
</dbReference>
<dbReference type="GO" id="GO:0055037">
    <property type="term" value="C:recycling endosome"/>
    <property type="evidence" value="ECO:0007669"/>
    <property type="project" value="TreeGrafter"/>
</dbReference>
<sequence length="237" mass="26264">MKKNSLPDLTHISHLRGKKACFAGVGTQAGWVIPVDVLIRNGGMEVIDCNNHVKSVINYFGPSCAVNALINKYNPIGDNSDRLCELCIGRVPGEKCTTADPYAGFEGAFRCLVDKGEVAFLKHTTVQEMIEGRIDAYGLTKENFELLCTDGTRQPVDNYQSCNWGQVPSNAVMTTSAKSTQIRRYYQQFLIKTVQLFGGPVPPQRTQDGLTKENFELLCTDGTRQPVDNYQSCNWGQ</sequence>
<dbReference type="PRINTS" id="PR00422">
    <property type="entry name" value="TRANSFERRIN"/>
</dbReference>
<dbReference type="KEGG" id="dci:103520079"/>
<accession>A0A3Q0JJ24</accession>
<dbReference type="SMART" id="SM00094">
    <property type="entry name" value="TR_FER"/>
    <property type="match status" value="1"/>
</dbReference>
<dbReference type="PaxDb" id="121845-A0A3Q0JJ24"/>
<proteinExistence type="predicted"/>
<protein>
    <submittedName>
        <fullName evidence="3">Ovotransferrin-like</fullName>
    </submittedName>
</protein>
<evidence type="ECO:0000313" key="3">
    <source>
        <dbReference type="RefSeq" id="XP_026687138.1"/>
    </source>
</evidence>